<name>A0ABW9XVA5_9BACL</name>
<dbReference type="RefSeq" id="WP_161745567.1">
    <property type="nucleotide sequence ID" value="NZ_JAAAMV010000022.1"/>
</dbReference>
<reference evidence="1 2" key="1">
    <citation type="submission" date="2020-01" db="EMBL/GenBank/DDBJ databases">
        <title>Paenibacillus soybeanensis sp. nov. isolated from the nodules of soybean (Glycine max(L.) Merr).</title>
        <authorList>
            <person name="Wang H."/>
        </authorList>
    </citation>
    <scope>NUCLEOTIDE SEQUENCE [LARGE SCALE GENOMIC DNA]</scope>
    <source>
        <strain evidence="1 2">T1</strain>
    </source>
</reference>
<dbReference type="Proteomes" id="UP000665561">
    <property type="component" value="Unassembled WGS sequence"/>
</dbReference>
<dbReference type="EMBL" id="JAAAMV010000022">
    <property type="protein sequence ID" value="NBD26615.1"/>
    <property type="molecule type" value="Genomic_DNA"/>
</dbReference>
<proteinExistence type="predicted"/>
<keyword evidence="2" id="KW-1185">Reference proteome</keyword>
<comment type="caution">
    <text evidence="1">The sequence shown here is derived from an EMBL/GenBank/DDBJ whole genome shotgun (WGS) entry which is preliminary data.</text>
</comment>
<accession>A0ABW9XVA5</accession>
<evidence type="ECO:0000313" key="2">
    <source>
        <dbReference type="Proteomes" id="UP000665561"/>
    </source>
</evidence>
<gene>
    <name evidence="1" type="ORF">GT019_22300</name>
</gene>
<organism evidence="1 2">
    <name type="scientific">Paenibacillus glycinis</name>
    <dbReference type="NCBI Taxonomy" id="2697035"/>
    <lineage>
        <taxon>Bacteria</taxon>
        <taxon>Bacillati</taxon>
        <taxon>Bacillota</taxon>
        <taxon>Bacilli</taxon>
        <taxon>Bacillales</taxon>
        <taxon>Paenibacillaceae</taxon>
        <taxon>Paenibacillus</taxon>
    </lineage>
</organism>
<evidence type="ECO:0000313" key="1">
    <source>
        <dbReference type="EMBL" id="NBD26615.1"/>
    </source>
</evidence>
<protein>
    <submittedName>
        <fullName evidence="1">Uncharacterized protein</fullName>
    </submittedName>
</protein>
<sequence>MYKALTSIAERLESRQPLQALMPKHAWDAALEQQIEDLPLITAATPRADLPALIALKAGLHLLNESLAASHAHAQEIEDDATGCYWHGIMHRMEGDFSNANYWFHMAGAHPAMQRLQERSADWVRNSTILNDLPDGAIRDGLAAIARQARWNASAFTGMISLQESGSVSEESRGALEYLQHLELTELFAHTQQAARHAIV</sequence>